<dbReference type="Proteomes" id="UP000076761">
    <property type="component" value="Unassembled WGS sequence"/>
</dbReference>
<dbReference type="InParanoid" id="A0A165SNQ8"/>
<gene>
    <name evidence="1" type="ORF">NEOLEDRAFT_1148058</name>
</gene>
<keyword evidence="2" id="KW-1185">Reference proteome</keyword>
<dbReference type="EMBL" id="KV425572">
    <property type="protein sequence ID" value="KZT25430.1"/>
    <property type="molecule type" value="Genomic_DNA"/>
</dbReference>
<sequence length="189" mass="21038">MVSPDMVLELRERMADQATGDRKVTEEDFLNEKVGELVITVVQDLQANIYDKLIIQPESTIERMLPRHIYSTVLSGVIQFNVVVIAIPEVGAFPETPDQGPVYGKRPNFKSTKLTVIEILAPSFWPHLAFHGAKIIQTRKCGIFMADGQQPRLSDLVRPSMTSAPLVFLSACQTGATVIRILGESFHFT</sequence>
<dbReference type="AlphaFoldDB" id="A0A165SNQ8"/>
<name>A0A165SNQ8_9AGAM</name>
<proteinExistence type="predicted"/>
<evidence type="ECO:0008006" key="3">
    <source>
        <dbReference type="Google" id="ProtNLM"/>
    </source>
</evidence>
<organism evidence="1 2">
    <name type="scientific">Neolentinus lepideus HHB14362 ss-1</name>
    <dbReference type="NCBI Taxonomy" id="1314782"/>
    <lineage>
        <taxon>Eukaryota</taxon>
        <taxon>Fungi</taxon>
        <taxon>Dikarya</taxon>
        <taxon>Basidiomycota</taxon>
        <taxon>Agaricomycotina</taxon>
        <taxon>Agaricomycetes</taxon>
        <taxon>Gloeophyllales</taxon>
        <taxon>Gloeophyllaceae</taxon>
        <taxon>Neolentinus</taxon>
    </lineage>
</organism>
<reference evidence="1 2" key="1">
    <citation type="journal article" date="2016" name="Mol. Biol. Evol.">
        <title>Comparative Genomics of Early-Diverging Mushroom-Forming Fungi Provides Insights into the Origins of Lignocellulose Decay Capabilities.</title>
        <authorList>
            <person name="Nagy L.G."/>
            <person name="Riley R."/>
            <person name="Tritt A."/>
            <person name="Adam C."/>
            <person name="Daum C."/>
            <person name="Floudas D."/>
            <person name="Sun H."/>
            <person name="Yadav J.S."/>
            <person name="Pangilinan J."/>
            <person name="Larsson K.H."/>
            <person name="Matsuura K."/>
            <person name="Barry K."/>
            <person name="Labutti K."/>
            <person name="Kuo R."/>
            <person name="Ohm R.A."/>
            <person name="Bhattacharya S.S."/>
            <person name="Shirouzu T."/>
            <person name="Yoshinaga Y."/>
            <person name="Martin F.M."/>
            <person name="Grigoriev I.V."/>
            <person name="Hibbett D.S."/>
        </authorList>
    </citation>
    <scope>NUCLEOTIDE SEQUENCE [LARGE SCALE GENOMIC DNA]</scope>
    <source>
        <strain evidence="1 2">HHB14362 ss-1</strain>
    </source>
</reference>
<evidence type="ECO:0000313" key="2">
    <source>
        <dbReference type="Proteomes" id="UP000076761"/>
    </source>
</evidence>
<protein>
    <recommendedName>
        <fullName evidence="3">CHAT domain-containing protein</fullName>
    </recommendedName>
</protein>
<evidence type="ECO:0000313" key="1">
    <source>
        <dbReference type="EMBL" id="KZT25430.1"/>
    </source>
</evidence>
<accession>A0A165SNQ8</accession>